<dbReference type="PROSITE" id="PS50048">
    <property type="entry name" value="ZN2_CY6_FUNGAL_2"/>
    <property type="match status" value="1"/>
</dbReference>
<dbReference type="OrthoDB" id="426882at2759"/>
<dbReference type="InterPro" id="IPR036864">
    <property type="entry name" value="Zn2-C6_fun-type_DNA-bd_sf"/>
</dbReference>
<keyword evidence="6" id="KW-1185">Reference proteome</keyword>
<dbReference type="EMBL" id="LSBJ02000005">
    <property type="protein sequence ID" value="OAQ65031.1"/>
    <property type="molecule type" value="Genomic_DNA"/>
</dbReference>
<dbReference type="GO" id="GO:0000981">
    <property type="term" value="F:DNA-binding transcription factor activity, RNA polymerase II-specific"/>
    <property type="evidence" value="ECO:0007669"/>
    <property type="project" value="InterPro"/>
</dbReference>
<keyword evidence="1" id="KW-0479">Metal-binding</keyword>
<accession>A0A179FIG4</accession>
<dbReference type="PANTHER" id="PTHR47256">
    <property type="entry name" value="ZN(II)2CYS6 TRANSCRIPTION FACTOR (EUROFUNG)-RELATED"/>
    <property type="match status" value="1"/>
</dbReference>
<dbReference type="STRING" id="1380566.A0A179FIG4"/>
<dbReference type="CDD" id="cd12148">
    <property type="entry name" value="fungal_TF_MHR"/>
    <property type="match status" value="1"/>
</dbReference>
<comment type="caution">
    <text evidence="5">The sequence shown here is derived from an EMBL/GenBank/DDBJ whole genome shotgun (WGS) entry which is preliminary data.</text>
</comment>
<evidence type="ECO:0000256" key="3">
    <source>
        <dbReference type="SAM" id="MobiDB-lite"/>
    </source>
</evidence>
<dbReference type="Pfam" id="PF00172">
    <property type="entry name" value="Zn_clus"/>
    <property type="match status" value="1"/>
</dbReference>
<dbReference type="InterPro" id="IPR007219">
    <property type="entry name" value="XnlR_reg_dom"/>
</dbReference>
<dbReference type="InterPro" id="IPR053187">
    <property type="entry name" value="Notoamide_regulator"/>
</dbReference>
<organism evidence="5 6">
    <name type="scientific">Pochonia chlamydosporia 170</name>
    <dbReference type="NCBI Taxonomy" id="1380566"/>
    <lineage>
        <taxon>Eukaryota</taxon>
        <taxon>Fungi</taxon>
        <taxon>Dikarya</taxon>
        <taxon>Ascomycota</taxon>
        <taxon>Pezizomycotina</taxon>
        <taxon>Sordariomycetes</taxon>
        <taxon>Hypocreomycetidae</taxon>
        <taxon>Hypocreales</taxon>
        <taxon>Clavicipitaceae</taxon>
        <taxon>Pochonia</taxon>
    </lineage>
</organism>
<protein>
    <submittedName>
        <fullName evidence="5">Fungal zn(2)-Cys(6) binuclear cluster domain-containing protein</fullName>
    </submittedName>
</protein>
<dbReference type="GO" id="GO:0008270">
    <property type="term" value="F:zinc ion binding"/>
    <property type="evidence" value="ECO:0007669"/>
    <property type="project" value="InterPro"/>
</dbReference>
<name>A0A179FIG4_METCM</name>
<dbReference type="GO" id="GO:0003677">
    <property type="term" value="F:DNA binding"/>
    <property type="evidence" value="ECO:0007669"/>
    <property type="project" value="InterPro"/>
</dbReference>
<dbReference type="Pfam" id="PF04082">
    <property type="entry name" value="Fungal_trans"/>
    <property type="match status" value="1"/>
</dbReference>
<dbReference type="SUPFAM" id="SSF57701">
    <property type="entry name" value="Zn2/Cys6 DNA-binding domain"/>
    <property type="match status" value="1"/>
</dbReference>
<keyword evidence="2" id="KW-0539">Nucleus</keyword>
<feature type="domain" description="Zn(2)-C6 fungal-type" evidence="4">
    <location>
        <begin position="40"/>
        <end position="70"/>
    </location>
</feature>
<dbReference type="PANTHER" id="PTHR47256:SF1">
    <property type="entry name" value="ZN(II)2CYS6 TRANSCRIPTION FACTOR (EUROFUNG)"/>
    <property type="match status" value="1"/>
</dbReference>
<dbReference type="CDD" id="cd00067">
    <property type="entry name" value="GAL4"/>
    <property type="match status" value="1"/>
</dbReference>
<dbReference type="GO" id="GO:0006351">
    <property type="term" value="P:DNA-templated transcription"/>
    <property type="evidence" value="ECO:0007669"/>
    <property type="project" value="InterPro"/>
</dbReference>
<dbReference type="InterPro" id="IPR001138">
    <property type="entry name" value="Zn2Cys6_DnaBD"/>
</dbReference>
<dbReference type="KEGG" id="pchm:VFPPC_13984"/>
<evidence type="ECO:0000313" key="6">
    <source>
        <dbReference type="Proteomes" id="UP000078397"/>
    </source>
</evidence>
<dbReference type="Proteomes" id="UP000078397">
    <property type="component" value="Unassembled WGS sequence"/>
</dbReference>
<feature type="region of interest" description="Disordered" evidence="3">
    <location>
        <begin position="1"/>
        <end position="31"/>
    </location>
</feature>
<dbReference type="PROSITE" id="PS00463">
    <property type="entry name" value="ZN2_CY6_FUNGAL_1"/>
    <property type="match status" value="1"/>
</dbReference>
<dbReference type="GeneID" id="28855749"/>
<evidence type="ECO:0000259" key="4">
    <source>
        <dbReference type="PROSITE" id="PS50048"/>
    </source>
</evidence>
<proteinExistence type="predicted"/>
<evidence type="ECO:0000256" key="1">
    <source>
        <dbReference type="ARBA" id="ARBA00022723"/>
    </source>
</evidence>
<dbReference type="SMART" id="SM00066">
    <property type="entry name" value="GAL4"/>
    <property type="match status" value="1"/>
</dbReference>
<dbReference type="Gene3D" id="4.10.240.10">
    <property type="entry name" value="Zn(2)-C6 fungal-type DNA-binding domain"/>
    <property type="match status" value="1"/>
</dbReference>
<sequence>MSRQLRPLLPATARSTQDPDPALDAAGPSAGKRKKSTIAACEACRRRKTRCNGRRPNCQLCLSRGSECVYATDPAETHGQALKRKYGAQEERRNAHEEFYHLLRSRSEETVAAILQRVRAGASVDAIVQHVHSGDLLLQLAVSPDRRYHYSLGRVLNIPDFLMSASSCYMTSLVFRKISDPQWQWPWPSLQTRTGLLPNTMDYRAMYDAPFHVAQMVDVDVDAAKPSMWTNVSSDDELLRDLLKSYFTHEYLFFPFFHKDSFLQDMVSGRRRFCSSLLVNAILAASCHGHNKLPDRTEFWNPASLSYRFMAETRRLWELEADKKTITKVQAAMILHLEYNKNGLDKIGWSYCLQAVATAEEMGLLTTYLHPSCPKWRTAQEITAWIVFTWQGLQCFHFDRPPLVTAHPKIELPDSPESYGEVWVKYPTAYAPVPLHFSQIFKAICEFRTIMNDIMCSVFPPFSASKEGKIMLSAAQSAEYHGRLRCWYEQLPSFLNPRNLIIPIHFDVHMHYWFTTARLFEQVDVVEGENADSPPKQESPGEIVTHALANLQTLIRLYYSCHGNDTYNMFLIAMCSYIGFGALHNISSLNESAALIREAHESTALLCAGVLHAQSKNAYLSNIVFRLMQQSLPATVATELARFFHIGDVDQAKMAIMSRHIQSAWPVHVALMPGDINDRRLDNLLHAIRELSVDEDDKKVSREGSTDILES</sequence>
<evidence type="ECO:0000256" key="2">
    <source>
        <dbReference type="ARBA" id="ARBA00023242"/>
    </source>
</evidence>
<gene>
    <name evidence="5" type="ORF">VFPPC_13984</name>
</gene>
<dbReference type="RefSeq" id="XP_018142345.1">
    <property type="nucleotide sequence ID" value="XM_018291755.1"/>
</dbReference>
<dbReference type="AlphaFoldDB" id="A0A179FIG4"/>
<evidence type="ECO:0000313" key="5">
    <source>
        <dbReference type="EMBL" id="OAQ65031.1"/>
    </source>
</evidence>
<reference evidence="5 6" key="1">
    <citation type="journal article" date="2016" name="PLoS Pathog.">
        <title>Biosynthesis of antibiotic leucinostatins in bio-control fungus Purpureocillium lilacinum and their inhibition on phytophthora revealed by genome mining.</title>
        <authorList>
            <person name="Wang G."/>
            <person name="Liu Z."/>
            <person name="Lin R."/>
            <person name="Li E."/>
            <person name="Mao Z."/>
            <person name="Ling J."/>
            <person name="Yang Y."/>
            <person name="Yin W.B."/>
            <person name="Xie B."/>
        </authorList>
    </citation>
    <scope>NUCLEOTIDE SEQUENCE [LARGE SCALE GENOMIC DNA]</scope>
    <source>
        <strain evidence="5">170</strain>
    </source>
</reference>